<comment type="caution">
    <text evidence="2">The sequence shown here is derived from an EMBL/GenBank/DDBJ whole genome shotgun (WGS) entry which is preliminary data.</text>
</comment>
<name>A0A835LLP9_9MAGN</name>
<organism evidence="2 3">
    <name type="scientific">Coptis chinensis</name>
    <dbReference type="NCBI Taxonomy" id="261450"/>
    <lineage>
        <taxon>Eukaryota</taxon>
        <taxon>Viridiplantae</taxon>
        <taxon>Streptophyta</taxon>
        <taxon>Embryophyta</taxon>
        <taxon>Tracheophyta</taxon>
        <taxon>Spermatophyta</taxon>
        <taxon>Magnoliopsida</taxon>
        <taxon>Ranunculales</taxon>
        <taxon>Ranunculaceae</taxon>
        <taxon>Coptidoideae</taxon>
        <taxon>Coptis</taxon>
    </lineage>
</organism>
<gene>
    <name evidence="2" type="ORF">IFM89_010269</name>
</gene>
<evidence type="ECO:0000313" key="3">
    <source>
        <dbReference type="Proteomes" id="UP000631114"/>
    </source>
</evidence>
<dbReference type="Proteomes" id="UP000631114">
    <property type="component" value="Unassembled WGS sequence"/>
</dbReference>
<dbReference type="OrthoDB" id="1925581at2759"/>
<accession>A0A835LLP9</accession>
<keyword evidence="3" id="KW-1185">Reference proteome</keyword>
<dbReference type="GO" id="GO:0042138">
    <property type="term" value="P:meiotic DNA double-strand break formation"/>
    <property type="evidence" value="ECO:0007669"/>
    <property type="project" value="InterPro"/>
</dbReference>
<feature type="coiled-coil region" evidence="1">
    <location>
        <begin position="184"/>
        <end position="238"/>
    </location>
</feature>
<proteinExistence type="predicted"/>
<reference evidence="2 3" key="1">
    <citation type="submission" date="2020-10" db="EMBL/GenBank/DDBJ databases">
        <title>The Coptis chinensis genome and diversification of protoberbering-type alkaloids.</title>
        <authorList>
            <person name="Wang B."/>
            <person name="Shu S."/>
            <person name="Song C."/>
            <person name="Liu Y."/>
        </authorList>
    </citation>
    <scope>NUCLEOTIDE SEQUENCE [LARGE SCALE GENOMIC DNA]</scope>
    <source>
        <strain evidence="2">HL-2020</strain>
        <tissue evidence="2">Leaf</tissue>
    </source>
</reference>
<evidence type="ECO:0000256" key="1">
    <source>
        <dbReference type="SAM" id="Coils"/>
    </source>
</evidence>
<keyword evidence="1" id="KW-0175">Coiled coil</keyword>
<dbReference type="PANTHER" id="PTHR37176:SF1">
    <property type="entry name" value="PROTEIN DOUBLE-STRAND BREAK FORMATION"/>
    <property type="match status" value="1"/>
</dbReference>
<sequence>MSDEVRKQVSFFQSQLHLRRFTEQTLRILESILLSKDVKSLLQIRPHLKTLLRSESVGFFQEIAEKSVEHKLNVLEFFVRAFALVADVESCLALRYEALILRERKSVDENWLQVSYHEWFNFAKDSVENEFHYIAVKGCENALSCIQANNVVHAGAVEEIKRLKDVAVTLVSSHSGVPLCSPLLAQTAEQLKKKEIQLDKMKSSVPTASRCVASSMFRDGIKKRNMRKLHELQRLQQNNNGG</sequence>
<protein>
    <submittedName>
        <fullName evidence="2">Uncharacterized protein</fullName>
    </submittedName>
</protein>
<dbReference type="AlphaFoldDB" id="A0A835LLP9"/>
<dbReference type="InterPro" id="IPR044969">
    <property type="entry name" value="DFO"/>
</dbReference>
<dbReference type="EMBL" id="JADFTS010000008">
    <property type="protein sequence ID" value="KAF9591911.1"/>
    <property type="molecule type" value="Genomic_DNA"/>
</dbReference>
<evidence type="ECO:0000313" key="2">
    <source>
        <dbReference type="EMBL" id="KAF9591911.1"/>
    </source>
</evidence>
<dbReference type="PANTHER" id="PTHR37176">
    <property type="entry name" value="F10K1.23"/>
    <property type="match status" value="1"/>
</dbReference>